<evidence type="ECO:0000313" key="1">
    <source>
        <dbReference type="EMBL" id="EGC42080.1"/>
    </source>
</evidence>
<dbReference type="SUPFAM" id="SSF56112">
    <property type="entry name" value="Protein kinase-like (PK-like)"/>
    <property type="match status" value="1"/>
</dbReference>
<dbReference type="InterPro" id="IPR011009">
    <property type="entry name" value="Kinase-like_dom_sf"/>
</dbReference>
<reference evidence="2" key="1">
    <citation type="submission" date="2008-07" db="EMBL/GenBank/DDBJ databases">
        <title>Annotation of Ajellomyces capsulatus strain H88.</title>
        <authorList>
            <person name="Champion M."/>
            <person name="Cuomo C."/>
            <person name="Ma L.-J."/>
            <person name="Henn M.R."/>
            <person name="Sil A."/>
            <person name="Goldman B."/>
            <person name="Young S.K."/>
            <person name="Kodira C.D."/>
            <person name="Zeng Q."/>
            <person name="Koehrsen M."/>
            <person name="Alvarado L."/>
            <person name="Berlin A."/>
            <person name="Borenstein D."/>
            <person name="Chen Z."/>
            <person name="Engels R."/>
            <person name="Freedman E."/>
            <person name="Gellesch M."/>
            <person name="Goldberg J."/>
            <person name="Griggs A."/>
            <person name="Gujja S."/>
            <person name="Heiman D."/>
            <person name="Hepburn T."/>
            <person name="Howarth C."/>
            <person name="Jen D."/>
            <person name="Larson L."/>
            <person name="Lewis B."/>
            <person name="Mehta T."/>
            <person name="Park D."/>
            <person name="Pearson M."/>
            <person name="Roberts A."/>
            <person name="Saif S."/>
            <person name="Shea T."/>
            <person name="Shenoy N."/>
            <person name="Sisk P."/>
            <person name="Stolte C."/>
            <person name="Sykes S."/>
            <person name="Walk T."/>
            <person name="White J."/>
            <person name="Yandava C."/>
            <person name="Klein B."/>
            <person name="McEwen J.G."/>
            <person name="Puccia R."/>
            <person name="Goldman G.H."/>
            <person name="Felipe M.S."/>
            <person name="Nino-Vega G."/>
            <person name="San-Blas G."/>
            <person name="Taylor J."/>
            <person name="Mendoza L."/>
            <person name="Galagan J."/>
            <person name="Nusbaum C."/>
            <person name="Birren B."/>
        </authorList>
    </citation>
    <scope>NUCLEOTIDE SEQUENCE [LARGE SCALE GENOMIC DNA]</scope>
    <source>
        <strain evidence="2">H88</strain>
    </source>
</reference>
<evidence type="ECO:0008006" key="3">
    <source>
        <dbReference type="Google" id="ProtNLM"/>
    </source>
</evidence>
<dbReference type="AlphaFoldDB" id="F0U589"/>
<dbReference type="EMBL" id="DS990636">
    <property type="protein sequence ID" value="EGC42080.1"/>
    <property type="molecule type" value="Genomic_DNA"/>
</dbReference>
<dbReference type="InterPro" id="IPR051678">
    <property type="entry name" value="AGP_Transferase"/>
</dbReference>
<dbReference type="STRING" id="544711.F0U589"/>
<proteinExistence type="predicted"/>
<evidence type="ECO:0000313" key="2">
    <source>
        <dbReference type="Proteomes" id="UP000008142"/>
    </source>
</evidence>
<dbReference type="HOGENOM" id="CLU_900053_0_0_1"/>
<dbReference type="PANTHER" id="PTHR21310:SF15">
    <property type="entry name" value="AMINOGLYCOSIDE PHOSPHOTRANSFERASE DOMAIN-CONTAINING PROTEIN"/>
    <property type="match status" value="1"/>
</dbReference>
<dbReference type="Proteomes" id="UP000008142">
    <property type="component" value="Unassembled WGS sequence"/>
</dbReference>
<dbReference type="PANTHER" id="PTHR21310">
    <property type="entry name" value="AMINOGLYCOSIDE PHOSPHOTRANSFERASE-RELATED-RELATED"/>
    <property type="match status" value="1"/>
</dbReference>
<sequence length="309" mass="34183">MANCIWVKIAKPERSQQFVLRGNAFSADVISARSTSQRSSTKVQPGIEAYIPAAGEAERKELAVFLEKIDTCSLAARASKLRGSISCSTPRSCHGNSSDHSSVVGGGWCKLASSHSKIECKFPTPVLRDVMTRSEVAMLQFLETTGVPSPKVFVVALEGDVGNSVGIGASIQLTLDLIMREERYTRRPVDAYLIHRFLLDSVPKFISSYHAANDGRFNLKHDDDKGDHILVDDDYNITGVIDWEWAYAASKAVAFNCPVFLLPGTDFFEGTLGLGEDELGLRKALDDHESLEWESWREYALHHDRDDDS</sequence>
<accession>F0U589</accession>
<name>F0U589_AJEC8</name>
<organism evidence="2">
    <name type="scientific">Ajellomyces capsulatus (strain H88)</name>
    <name type="common">Darling's disease fungus</name>
    <name type="synonym">Histoplasma capsulatum</name>
    <dbReference type="NCBI Taxonomy" id="544711"/>
    <lineage>
        <taxon>Eukaryota</taxon>
        <taxon>Fungi</taxon>
        <taxon>Dikarya</taxon>
        <taxon>Ascomycota</taxon>
        <taxon>Pezizomycotina</taxon>
        <taxon>Eurotiomycetes</taxon>
        <taxon>Eurotiomycetidae</taxon>
        <taxon>Onygenales</taxon>
        <taxon>Ajellomycetaceae</taxon>
        <taxon>Histoplasma</taxon>
    </lineage>
</organism>
<protein>
    <recommendedName>
        <fullName evidence="3">Aminoglycoside phosphotransferase domain-containing protein</fullName>
    </recommendedName>
</protein>
<gene>
    <name evidence="1" type="ORF">HCEG_01442</name>
</gene>
<dbReference type="OrthoDB" id="4207442at2759"/>